<dbReference type="OrthoDB" id="9780310at2"/>
<evidence type="ECO:0008006" key="3">
    <source>
        <dbReference type="Google" id="ProtNLM"/>
    </source>
</evidence>
<dbReference type="AlphaFoldDB" id="A0A656HLY3"/>
<dbReference type="SUPFAM" id="SSF117396">
    <property type="entry name" value="TM1631-like"/>
    <property type="match status" value="1"/>
</dbReference>
<protein>
    <recommendedName>
        <fullName evidence="3">DUF72 domain-containing protein</fullName>
    </recommendedName>
</protein>
<name>A0A656HLY3_THINJ</name>
<dbReference type="RefSeq" id="WP_002710408.1">
    <property type="nucleotide sequence ID" value="NZ_JH651384.1"/>
</dbReference>
<evidence type="ECO:0000313" key="2">
    <source>
        <dbReference type="Proteomes" id="UP000005317"/>
    </source>
</evidence>
<organism evidence="1 2">
    <name type="scientific">Thiothrix nivea (strain ATCC 35100 / DSM 5205 / JP2)</name>
    <dbReference type="NCBI Taxonomy" id="870187"/>
    <lineage>
        <taxon>Bacteria</taxon>
        <taxon>Pseudomonadati</taxon>
        <taxon>Pseudomonadota</taxon>
        <taxon>Gammaproteobacteria</taxon>
        <taxon>Thiotrichales</taxon>
        <taxon>Thiotrichaceae</taxon>
        <taxon>Thiothrix</taxon>
    </lineage>
</organism>
<evidence type="ECO:0000313" key="1">
    <source>
        <dbReference type="EMBL" id="EIJ36536.1"/>
    </source>
</evidence>
<gene>
    <name evidence="1" type="ORF">Thini_4037</name>
</gene>
<keyword evidence="2" id="KW-1185">Reference proteome</keyword>
<proteinExistence type="predicted"/>
<dbReference type="Proteomes" id="UP000005317">
    <property type="component" value="Unassembled WGS sequence"/>
</dbReference>
<dbReference type="Gene3D" id="3.20.20.410">
    <property type="entry name" value="Protein of unknown function UPF0759"/>
    <property type="match status" value="1"/>
</dbReference>
<dbReference type="InterPro" id="IPR036520">
    <property type="entry name" value="UPF0759_sf"/>
</dbReference>
<dbReference type="EMBL" id="JH651384">
    <property type="protein sequence ID" value="EIJ36536.1"/>
    <property type="molecule type" value="Genomic_DNA"/>
</dbReference>
<accession>A0A656HLY3</accession>
<reference evidence="2" key="1">
    <citation type="journal article" date="2011" name="Stand. Genomic Sci.">
        <title>Genome sequence of the filamentous, gliding Thiothrix nivea neotype strain (JP2(T)).</title>
        <authorList>
            <person name="Lapidus A."/>
            <person name="Nolan M."/>
            <person name="Lucas S."/>
            <person name="Glavina Del Rio T."/>
            <person name="Tice H."/>
            <person name="Cheng J.F."/>
            <person name="Tapia R."/>
            <person name="Han C."/>
            <person name="Goodwin L."/>
            <person name="Pitluck S."/>
            <person name="Liolios K."/>
            <person name="Pagani I."/>
            <person name="Ivanova N."/>
            <person name="Huntemann M."/>
            <person name="Mavromatis K."/>
            <person name="Mikhailova N."/>
            <person name="Pati A."/>
            <person name="Chen A."/>
            <person name="Palaniappan K."/>
            <person name="Land M."/>
            <person name="Brambilla E.M."/>
            <person name="Rohde M."/>
            <person name="Abt B."/>
            <person name="Verbarg S."/>
            <person name="Goker M."/>
            <person name="Bristow J."/>
            <person name="Eisen J.A."/>
            <person name="Markowitz V."/>
            <person name="Hugenholtz P."/>
            <person name="Kyrpides N.C."/>
            <person name="Klenk H.P."/>
            <person name="Woyke T."/>
        </authorList>
    </citation>
    <scope>NUCLEOTIDE SEQUENCE [LARGE SCALE GENOMIC DNA]</scope>
    <source>
        <strain evidence="2">ATCC 35100 / DSM 5205 / JP2</strain>
    </source>
</reference>
<sequence>MDNTPPRFRSLSLAGYGWMPADWPMVFYPDDLPESWCVSYYANEFNSILLPAEGWRKPLLEAAFWQSEVTPDFRFYLEITQQLLQGDGWVEVQAAVERYLAGQVTGLLVEADVADMLPADWQKQFPIHLLKPATVLAEMPVGADAQTGVLRTPQALTPLALRGVFEELQQSAVHRDIVLFLDVSWNTLEQIRLMQQIYGIWASA</sequence>